<keyword evidence="8 9" id="KW-0472">Membrane</keyword>
<dbReference type="InterPro" id="IPR000515">
    <property type="entry name" value="MetI-like"/>
</dbReference>
<comment type="subcellular location">
    <subcellularLocation>
        <location evidence="1">Cell inner membrane</location>
        <topology evidence="1">Multi-pass membrane protein</topology>
    </subcellularLocation>
    <subcellularLocation>
        <location evidence="9">Cell membrane</location>
        <topology evidence="9">Multi-pass membrane protein</topology>
    </subcellularLocation>
</comment>
<dbReference type="NCBIfam" id="TIGR01726">
    <property type="entry name" value="HEQRo_perm_3TM"/>
    <property type="match status" value="1"/>
</dbReference>
<dbReference type="EMBL" id="JAHRVA010000003">
    <property type="protein sequence ID" value="MBV2143423.1"/>
    <property type="molecule type" value="Genomic_DNA"/>
</dbReference>
<name>A0A949PLT7_9HYPH</name>
<feature type="transmembrane region" description="Helical" evidence="9">
    <location>
        <begin position="79"/>
        <end position="98"/>
    </location>
</feature>
<dbReference type="GO" id="GO:0022857">
    <property type="term" value="F:transmembrane transporter activity"/>
    <property type="evidence" value="ECO:0007669"/>
    <property type="project" value="InterPro"/>
</dbReference>
<keyword evidence="12" id="KW-1185">Reference proteome</keyword>
<evidence type="ECO:0000256" key="3">
    <source>
        <dbReference type="ARBA" id="ARBA00022448"/>
    </source>
</evidence>
<comment type="similarity">
    <text evidence="2">Belongs to the binding-protein-dependent transport system permease family. HisMQ subfamily.</text>
</comment>
<dbReference type="PROSITE" id="PS50928">
    <property type="entry name" value="ABC_TM1"/>
    <property type="match status" value="1"/>
</dbReference>
<dbReference type="InterPro" id="IPR043429">
    <property type="entry name" value="ArtM/GltK/GlnP/TcyL/YhdX-like"/>
</dbReference>
<keyword evidence="3 9" id="KW-0813">Transport</keyword>
<keyword evidence="7 9" id="KW-1133">Transmembrane helix</keyword>
<dbReference type="GO" id="GO:0043190">
    <property type="term" value="C:ATP-binding cassette (ABC) transporter complex"/>
    <property type="evidence" value="ECO:0007669"/>
    <property type="project" value="InterPro"/>
</dbReference>
<dbReference type="Pfam" id="PF00528">
    <property type="entry name" value="BPD_transp_1"/>
    <property type="match status" value="1"/>
</dbReference>
<evidence type="ECO:0000256" key="2">
    <source>
        <dbReference type="ARBA" id="ARBA00010072"/>
    </source>
</evidence>
<comment type="caution">
    <text evidence="11">The sequence shown here is derived from an EMBL/GenBank/DDBJ whole genome shotgun (WGS) entry which is preliminary data.</text>
</comment>
<feature type="transmembrane region" description="Helical" evidence="9">
    <location>
        <begin position="12"/>
        <end position="37"/>
    </location>
</feature>
<dbReference type="AlphaFoldDB" id="A0A949PLT7"/>
<dbReference type="CDD" id="cd06261">
    <property type="entry name" value="TM_PBP2"/>
    <property type="match status" value="1"/>
</dbReference>
<dbReference type="PANTHER" id="PTHR30614">
    <property type="entry name" value="MEMBRANE COMPONENT OF AMINO ACID ABC TRANSPORTER"/>
    <property type="match status" value="1"/>
</dbReference>
<evidence type="ECO:0000259" key="10">
    <source>
        <dbReference type="PROSITE" id="PS50928"/>
    </source>
</evidence>
<keyword evidence="5 9" id="KW-0812">Transmembrane</keyword>
<accession>A0A949PLT7</accession>
<gene>
    <name evidence="11" type="ORF">KUG47_07925</name>
</gene>
<proteinExistence type="inferred from homology"/>
<organism evidence="11 12">
    <name type="scientific">Falsochrobactrum tianjinense</name>
    <dbReference type="NCBI Taxonomy" id="2706015"/>
    <lineage>
        <taxon>Bacteria</taxon>
        <taxon>Pseudomonadati</taxon>
        <taxon>Pseudomonadota</taxon>
        <taxon>Alphaproteobacteria</taxon>
        <taxon>Hyphomicrobiales</taxon>
        <taxon>Brucellaceae</taxon>
        <taxon>Falsochrobactrum</taxon>
    </lineage>
</organism>
<feature type="domain" description="ABC transmembrane type-1" evidence="10">
    <location>
        <begin position="13"/>
        <end position="201"/>
    </location>
</feature>
<dbReference type="InterPro" id="IPR010065">
    <property type="entry name" value="AA_ABC_transptr_permease_3TM"/>
</dbReference>
<reference evidence="11 12" key="1">
    <citation type="submission" date="2021-06" db="EMBL/GenBank/DDBJ databases">
        <title>Falsochrobactrum tianjin sp.nov., a new petroleum-degrading bacteria isolated from oily soils.</title>
        <authorList>
            <person name="Chen G."/>
            <person name="Chen H."/>
            <person name="Tian J."/>
            <person name="Qing J."/>
            <person name="Zhong L."/>
            <person name="Ma W."/>
            <person name="Song Y."/>
            <person name="Cui X."/>
            <person name="Yan B."/>
        </authorList>
    </citation>
    <scope>NUCLEOTIDE SEQUENCE [LARGE SCALE GENOMIC DNA]</scope>
    <source>
        <strain evidence="11 12">TDYN1</strain>
    </source>
</reference>
<evidence type="ECO:0000256" key="9">
    <source>
        <dbReference type="RuleBase" id="RU363032"/>
    </source>
</evidence>
<evidence type="ECO:0000313" key="11">
    <source>
        <dbReference type="EMBL" id="MBV2143423.1"/>
    </source>
</evidence>
<keyword evidence="4" id="KW-1003">Cell membrane</keyword>
<evidence type="ECO:0000313" key="12">
    <source>
        <dbReference type="Proteomes" id="UP000752297"/>
    </source>
</evidence>
<evidence type="ECO:0000256" key="7">
    <source>
        <dbReference type="ARBA" id="ARBA00022989"/>
    </source>
</evidence>
<dbReference type="Proteomes" id="UP000752297">
    <property type="component" value="Unassembled WGS sequence"/>
</dbReference>
<protein>
    <submittedName>
        <fullName evidence="11">Amino acid ABC transporter permease</fullName>
    </submittedName>
</protein>
<evidence type="ECO:0000256" key="5">
    <source>
        <dbReference type="ARBA" id="ARBA00022692"/>
    </source>
</evidence>
<keyword evidence="6" id="KW-0029">Amino-acid transport</keyword>
<feature type="transmembrane region" description="Helical" evidence="9">
    <location>
        <begin position="182"/>
        <end position="201"/>
    </location>
</feature>
<sequence>MMAEIILAILRGLPSTIALTALALVMGTILGMPLMLARRSPFFLLRVISGGLITFVRSIPPIVWLFVIFFGIGNDYVRISPFVAAVIGLGLIASAYMAEIYRGALLSIHPGQVEGAAALGIARFRIWIDVIVPQLLRVALPGMATYAIGLLKDSAIASTIGVGELTFYANQQSMATYRGMEVFTFVAAIYILLSLPIAWASRRIDKKMRAKVSR</sequence>
<feature type="transmembrane region" description="Helical" evidence="9">
    <location>
        <begin position="43"/>
        <end position="72"/>
    </location>
</feature>
<evidence type="ECO:0000256" key="8">
    <source>
        <dbReference type="ARBA" id="ARBA00023136"/>
    </source>
</evidence>
<evidence type="ECO:0000256" key="4">
    <source>
        <dbReference type="ARBA" id="ARBA00022475"/>
    </source>
</evidence>
<evidence type="ECO:0000256" key="6">
    <source>
        <dbReference type="ARBA" id="ARBA00022970"/>
    </source>
</evidence>
<evidence type="ECO:0000256" key="1">
    <source>
        <dbReference type="ARBA" id="ARBA00004429"/>
    </source>
</evidence>
<dbReference type="GO" id="GO:0006865">
    <property type="term" value="P:amino acid transport"/>
    <property type="evidence" value="ECO:0007669"/>
    <property type="project" value="UniProtKB-KW"/>
</dbReference>
<dbReference type="PANTHER" id="PTHR30614:SF0">
    <property type="entry name" value="L-CYSTINE TRANSPORT SYSTEM PERMEASE PROTEIN TCYL"/>
    <property type="match status" value="1"/>
</dbReference>